<proteinExistence type="predicted"/>
<evidence type="ECO:0000256" key="1">
    <source>
        <dbReference type="ARBA" id="ARBA00001031"/>
    </source>
</evidence>
<feature type="domain" description="SIS" evidence="8">
    <location>
        <begin position="440"/>
        <end position="583"/>
    </location>
</feature>
<dbReference type="CDD" id="cd05008">
    <property type="entry name" value="SIS_GlmS_GlmD_1"/>
    <property type="match status" value="1"/>
</dbReference>
<dbReference type="SUPFAM" id="SSF53697">
    <property type="entry name" value="SIS domain"/>
    <property type="match status" value="1"/>
</dbReference>
<dbReference type="Pfam" id="PF01380">
    <property type="entry name" value="SIS"/>
    <property type="match status" value="1"/>
</dbReference>
<evidence type="ECO:0000259" key="8">
    <source>
        <dbReference type="PROSITE" id="PS51464"/>
    </source>
</evidence>
<organism evidence="9 10">
    <name type="scientific">Candidatus Ozemobacter sibiricus</name>
    <dbReference type="NCBI Taxonomy" id="2268124"/>
    <lineage>
        <taxon>Bacteria</taxon>
        <taxon>Candidatus Ozemobacteria</taxon>
        <taxon>Candidatus Ozemobacterales</taxon>
        <taxon>Candidatus Ozemobacteraceae</taxon>
        <taxon>Candidatus Ozemobacter</taxon>
    </lineage>
</organism>
<dbReference type="SUPFAM" id="SSF56235">
    <property type="entry name" value="N-terminal nucleophile aminohydrolases (Ntn hydrolases)"/>
    <property type="match status" value="1"/>
</dbReference>
<feature type="region of interest" description="Disordered" evidence="6">
    <location>
        <begin position="361"/>
        <end position="381"/>
    </location>
</feature>
<dbReference type="PROSITE" id="PS51278">
    <property type="entry name" value="GATASE_TYPE_2"/>
    <property type="match status" value="1"/>
</dbReference>
<name>A0A367ZJ59_9BACT</name>
<dbReference type="PANTHER" id="PTHR10937">
    <property type="entry name" value="GLUCOSAMINE--FRUCTOSE-6-PHOSPHATE AMINOTRANSFERASE, ISOMERIZING"/>
    <property type="match status" value="1"/>
</dbReference>
<dbReference type="Proteomes" id="UP000252355">
    <property type="component" value="Unassembled WGS sequence"/>
</dbReference>
<sequence length="883" mass="98275">MCGVIGLTYEHDKSDLGQVASRLLRMLEYRGYDSTGAIVQDSHGTITLRKDVGSPTELTARLGIDRLTGRTFCGQVRWATFGVVSQANAQPHEMRCKTHLYGAHNGNITNCLPLKEWLIAEGHDVKSDNDGEMLVHTVEHFFALELQYQEANDPAVRERALRQAVLKMARRVVGSYAAIVVDPVTELVVAIKAGSSLYVGQGHDPVGGAFVVASSDLASVLQITRLLIPMREKEFAVFTPTRFAKYDLKTGKKLRHACQRSLLRVEETRLQPPYKFFMEQEIHHQVQTARRLISLFTGGRPLTRLLRRHEHEQGTLYARLKDDIRQLAEITVPVDLAERVAVFLRSPAIAQLRRLVAATAEERAGETGPAEGTGAATDLGTGEGEARLESSYASFLEEMRDLAAPSDPSLVLLLPYLDAIFELEDVHEIEHRVKRFVDLVVKAHQNGNAIYILACGTSYHAGKTAPLFFNEIAGLALIPLLPGEFRAQCTNALRDGDVVIGISQSGETKDLIDVFNFIIASRRKVARICLLNNTNSTLALEKSDLFVPLFCGPEIAVPATKSFMNQLLLLYILALRVAERLARRGRSSGRAGAQPPVLDQLPRHERNLYKIPDLIARTLDTTRKETDELASFLHLQPSLHILATRLLGIAKEGALKIRETVLNHTEGFEASEFKHGPNTILGINTIFGLENLRSVLATFGAAMQMAVDSLEGRRLDARGLHRLFQAVADYAFRDQPPRFLEAHEQALFERIFREHNFFRSMYANYPLLFLTGPDETDIHLTISQVNTHKIRGAHVFIIAEDHDLLRAAAAAAPANGFPYHHGYVTLPRTDERLLPVFSITVVLQVLALKMSQRKMEVLDRLEIAEHGVHPDVPKNVSKSITVD</sequence>
<dbReference type="Gene3D" id="3.40.50.10490">
    <property type="entry name" value="Glucose-6-phosphate isomerase like protein, domain 1"/>
    <property type="match status" value="3"/>
</dbReference>
<dbReference type="InterPro" id="IPR029055">
    <property type="entry name" value="Ntn_hydrolases_N"/>
</dbReference>
<dbReference type="GO" id="GO:0004360">
    <property type="term" value="F:glutamine-fructose-6-phosphate transaminase (isomerizing) activity"/>
    <property type="evidence" value="ECO:0007669"/>
    <property type="project" value="UniProtKB-EC"/>
</dbReference>
<comment type="catalytic activity">
    <reaction evidence="1">
        <text>D-fructose 6-phosphate + L-glutamine = D-glucosamine 6-phosphate + L-glutamate</text>
        <dbReference type="Rhea" id="RHEA:13237"/>
        <dbReference type="ChEBI" id="CHEBI:29985"/>
        <dbReference type="ChEBI" id="CHEBI:58359"/>
        <dbReference type="ChEBI" id="CHEBI:58725"/>
        <dbReference type="ChEBI" id="CHEBI:61527"/>
        <dbReference type="EC" id="2.6.1.16"/>
    </reaction>
</comment>
<evidence type="ECO:0000256" key="2">
    <source>
        <dbReference type="ARBA" id="ARBA00012916"/>
    </source>
</evidence>
<feature type="domain" description="Glutamine amidotransferase type-2" evidence="7">
    <location>
        <begin position="2"/>
        <end position="241"/>
    </location>
</feature>
<evidence type="ECO:0000256" key="6">
    <source>
        <dbReference type="SAM" id="MobiDB-lite"/>
    </source>
</evidence>
<dbReference type="InterPro" id="IPR035466">
    <property type="entry name" value="GlmS/AgaS_SIS"/>
</dbReference>
<evidence type="ECO:0000313" key="9">
    <source>
        <dbReference type="EMBL" id="RCK78078.1"/>
    </source>
</evidence>
<dbReference type="InterPro" id="IPR017932">
    <property type="entry name" value="GATase_2_dom"/>
</dbReference>
<reference evidence="9 10" key="1">
    <citation type="submission" date="2018-05" db="EMBL/GenBank/DDBJ databases">
        <title>A metagenomic window into the 2 km-deep terrestrial subsurface aquifer revealed taxonomically and functionally diverse microbial community comprising novel uncultured bacterial lineages.</title>
        <authorList>
            <person name="Kadnikov V.V."/>
            <person name="Mardanov A.V."/>
            <person name="Beletsky A.V."/>
            <person name="Banks D."/>
            <person name="Pimenov N.V."/>
            <person name="Frank Y.A."/>
            <person name="Karnachuk O.V."/>
            <person name="Ravin N.V."/>
        </authorList>
    </citation>
    <scope>NUCLEOTIDE SEQUENCE [LARGE SCALE GENOMIC DNA]</scope>
    <source>
        <strain evidence="9">BY5</strain>
    </source>
</reference>
<gene>
    <name evidence="9" type="ORF">OZSIB_1854</name>
</gene>
<protein>
    <recommendedName>
        <fullName evidence="2">glutamine--fructose-6-phosphate transaminase (isomerizing)</fullName>
        <ecNumber evidence="2">2.6.1.16</ecNumber>
    </recommendedName>
</protein>
<evidence type="ECO:0000259" key="7">
    <source>
        <dbReference type="PROSITE" id="PS51278"/>
    </source>
</evidence>
<dbReference type="EC" id="2.6.1.16" evidence="2"/>
<dbReference type="Pfam" id="PF13522">
    <property type="entry name" value="GATase_6"/>
    <property type="match status" value="1"/>
</dbReference>
<evidence type="ECO:0000313" key="10">
    <source>
        <dbReference type="Proteomes" id="UP000252355"/>
    </source>
</evidence>
<evidence type="ECO:0000256" key="5">
    <source>
        <dbReference type="ARBA" id="ARBA00022962"/>
    </source>
</evidence>
<dbReference type="Gene3D" id="3.60.20.10">
    <property type="entry name" value="Glutamine Phosphoribosylpyrophosphate, subunit 1, domain 1"/>
    <property type="match status" value="1"/>
</dbReference>
<feature type="compositionally biased region" description="Low complexity" evidence="6">
    <location>
        <begin position="366"/>
        <end position="377"/>
    </location>
</feature>
<comment type="caution">
    <text evidence="9">The sequence shown here is derived from an EMBL/GenBank/DDBJ whole genome shotgun (WGS) entry which is preliminary data.</text>
</comment>
<keyword evidence="4" id="KW-0677">Repeat</keyword>
<evidence type="ECO:0000256" key="3">
    <source>
        <dbReference type="ARBA" id="ARBA00022679"/>
    </source>
</evidence>
<evidence type="ECO:0000256" key="4">
    <source>
        <dbReference type="ARBA" id="ARBA00022737"/>
    </source>
</evidence>
<dbReference type="GO" id="GO:0097367">
    <property type="term" value="F:carbohydrate derivative binding"/>
    <property type="evidence" value="ECO:0007669"/>
    <property type="project" value="InterPro"/>
</dbReference>
<dbReference type="PROSITE" id="PS51464">
    <property type="entry name" value="SIS"/>
    <property type="match status" value="1"/>
</dbReference>
<keyword evidence="3 9" id="KW-0808">Transferase</keyword>
<dbReference type="EMBL" id="QOQW01000028">
    <property type="protein sequence ID" value="RCK78078.1"/>
    <property type="molecule type" value="Genomic_DNA"/>
</dbReference>
<keyword evidence="5" id="KW-0315">Glutamine amidotransferase</keyword>
<dbReference type="InterPro" id="IPR046348">
    <property type="entry name" value="SIS_dom_sf"/>
</dbReference>
<dbReference type="GO" id="GO:1901135">
    <property type="term" value="P:carbohydrate derivative metabolic process"/>
    <property type="evidence" value="ECO:0007669"/>
    <property type="project" value="InterPro"/>
</dbReference>
<dbReference type="InterPro" id="IPR001347">
    <property type="entry name" value="SIS_dom"/>
</dbReference>
<keyword evidence="9" id="KW-0032">Aminotransferase</keyword>
<dbReference type="AlphaFoldDB" id="A0A367ZJ59"/>
<accession>A0A367ZJ59</accession>